<dbReference type="Pfam" id="PF04138">
    <property type="entry name" value="GtrA_DPMS_TM"/>
    <property type="match status" value="1"/>
</dbReference>
<reference evidence="7 8" key="1">
    <citation type="submission" date="2019-08" db="EMBL/GenBank/DDBJ databases">
        <title>Genome of Aequorivita lipolytica Y10-2 (type strain).</title>
        <authorList>
            <person name="Bowman J.P."/>
        </authorList>
    </citation>
    <scope>NUCLEOTIDE SEQUENCE [LARGE SCALE GENOMIC DNA]</scope>
    <source>
        <strain evidence="7 8">Y10-2</strain>
    </source>
</reference>
<dbReference type="GO" id="GO:0000271">
    <property type="term" value="P:polysaccharide biosynthetic process"/>
    <property type="evidence" value="ECO:0007669"/>
    <property type="project" value="InterPro"/>
</dbReference>
<dbReference type="EMBL" id="VORU01000003">
    <property type="protein sequence ID" value="TXD69822.1"/>
    <property type="molecule type" value="Genomic_DNA"/>
</dbReference>
<name>A0A5C6YQJ8_9FLAO</name>
<dbReference type="Proteomes" id="UP000321945">
    <property type="component" value="Unassembled WGS sequence"/>
</dbReference>
<keyword evidence="2 5" id="KW-0812">Transmembrane</keyword>
<comment type="subcellular location">
    <subcellularLocation>
        <location evidence="1">Membrane</location>
        <topology evidence="1">Multi-pass membrane protein</topology>
    </subcellularLocation>
</comment>
<evidence type="ECO:0000313" key="7">
    <source>
        <dbReference type="EMBL" id="TXD69822.1"/>
    </source>
</evidence>
<proteinExistence type="predicted"/>
<feature type="transmembrane region" description="Helical" evidence="5">
    <location>
        <begin position="25"/>
        <end position="45"/>
    </location>
</feature>
<dbReference type="OrthoDB" id="771485at2"/>
<sequence length="156" mass="18640">MKNGITKFIDTFYFLFRRWLPLKTYRYAVCGGSNLVFDICLYFIFYHFIFAKQNIELYFVVLSPHIASLFFVFPITFTTGFLLNRFITFEDSTLPWKVQIFRYFVVGMGSLLLSYICMKILVDVLEFYPTPSRFLTVIITVIYSYLLQNRFSFRVT</sequence>
<organism evidence="7 8">
    <name type="scientific">Aequorivita lipolytica</name>
    <dbReference type="NCBI Taxonomy" id="153267"/>
    <lineage>
        <taxon>Bacteria</taxon>
        <taxon>Pseudomonadati</taxon>
        <taxon>Bacteroidota</taxon>
        <taxon>Flavobacteriia</taxon>
        <taxon>Flavobacteriales</taxon>
        <taxon>Flavobacteriaceae</taxon>
        <taxon>Aequorivita</taxon>
    </lineage>
</organism>
<dbReference type="AlphaFoldDB" id="A0A5C6YQJ8"/>
<dbReference type="InterPro" id="IPR007267">
    <property type="entry name" value="GtrA_DPMS_TM"/>
</dbReference>
<feature type="transmembrane region" description="Helical" evidence="5">
    <location>
        <begin position="57"/>
        <end position="83"/>
    </location>
</feature>
<dbReference type="GO" id="GO:0016020">
    <property type="term" value="C:membrane"/>
    <property type="evidence" value="ECO:0007669"/>
    <property type="project" value="UniProtKB-SubCell"/>
</dbReference>
<evidence type="ECO:0000256" key="2">
    <source>
        <dbReference type="ARBA" id="ARBA00022692"/>
    </source>
</evidence>
<accession>A0A5C6YQJ8</accession>
<evidence type="ECO:0000313" key="8">
    <source>
        <dbReference type="Proteomes" id="UP000321945"/>
    </source>
</evidence>
<evidence type="ECO:0000256" key="5">
    <source>
        <dbReference type="SAM" id="Phobius"/>
    </source>
</evidence>
<feature type="transmembrane region" description="Helical" evidence="5">
    <location>
        <begin position="134"/>
        <end position="153"/>
    </location>
</feature>
<evidence type="ECO:0000256" key="4">
    <source>
        <dbReference type="ARBA" id="ARBA00023136"/>
    </source>
</evidence>
<protein>
    <submittedName>
        <fullName evidence="7">GtrA family protein</fullName>
    </submittedName>
</protein>
<keyword evidence="8" id="KW-1185">Reference proteome</keyword>
<dbReference type="RefSeq" id="WP_111814743.1">
    <property type="nucleotide sequence ID" value="NZ_CBCRZQ010000002.1"/>
</dbReference>
<comment type="caution">
    <text evidence="7">The sequence shown here is derived from an EMBL/GenBank/DDBJ whole genome shotgun (WGS) entry which is preliminary data.</text>
</comment>
<evidence type="ECO:0000256" key="1">
    <source>
        <dbReference type="ARBA" id="ARBA00004141"/>
    </source>
</evidence>
<evidence type="ECO:0000256" key="3">
    <source>
        <dbReference type="ARBA" id="ARBA00022989"/>
    </source>
</evidence>
<evidence type="ECO:0000259" key="6">
    <source>
        <dbReference type="Pfam" id="PF04138"/>
    </source>
</evidence>
<gene>
    <name evidence="7" type="ORF">ESV24_05110</name>
</gene>
<keyword evidence="4 5" id="KW-0472">Membrane</keyword>
<feature type="transmembrane region" description="Helical" evidence="5">
    <location>
        <begin position="103"/>
        <end position="122"/>
    </location>
</feature>
<keyword evidence="3 5" id="KW-1133">Transmembrane helix</keyword>
<feature type="domain" description="GtrA/DPMS transmembrane" evidence="6">
    <location>
        <begin position="26"/>
        <end position="153"/>
    </location>
</feature>